<organism evidence="4 5">
    <name type="scientific">Flexibacter flexilis DSM 6793</name>
    <dbReference type="NCBI Taxonomy" id="927664"/>
    <lineage>
        <taxon>Bacteria</taxon>
        <taxon>Pseudomonadati</taxon>
        <taxon>Bacteroidota</taxon>
        <taxon>Cytophagia</taxon>
        <taxon>Cytophagales</taxon>
        <taxon>Flexibacteraceae</taxon>
        <taxon>Flexibacter</taxon>
    </lineage>
</organism>
<dbReference type="InterPro" id="IPR014718">
    <property type="entry name" value="GH-type_carb-bd"/>
</dbReference>
<evidence type="ECO:0000313" key="5">
    <source>
        <dbReference type="Proteomes" id="UP000199514"/>
    </source>
</evidence>
<comment type="cofactor">
    <cofactor evidence="1">
        <name>Ca(2+)</name>
        <dbReference type="ChEBI" id="CHEBI:29108"/>
    </cofactor>
</comment>
<dbReference type="GO" id="GO:0016853">
    <property type="term" value="F:isomerase activity"/>
    <property type="evidence" value="ECO:0007669"/>
    <property type="project" value="InterPro"/>
</dbReference>
<dbReference type="Pfam" id="PF01263">
    <property type="entry name" value="Aldose_epim"/>
    <property type="match status" value="1"/>
</dbReference>
<dbReference type="SUPFAM" id="SSF74650">
    <property type="entry name" value="Galactose mutarotase-like"/>
    <property type="match status" value="1"/>
</dbReference>
<dbReference type="GO" id="GO:0030246">
    <property type="term" value="F:carbohydrate binding"/>
    <property type="evidence" value="ECO:0007669"/>
    <property type="project" value="InterPro"/>
</dbReference>
<dbReference type="PANTHER" id="PTHR11122">
    <property type="entry name" value="APOSPORY-ASSOCIATED PROTEIN C-RELATED"/>
    <property type="match status" value="1"/>
</dbReference>
<keyword evidence="3" id="KW-0106">Calcium</keyword>
<name>A0A1I1KEJ6_9BACT</name>
<dbReference type="InterPro" id="IPR037481">
    <property type="entry name" value="LacX"/>
</dbReference>
<keyword evidence="5" id="KW-1185">Reference proteome</keyword>
<dbReference type="CDD" id="cd09024">
    <property type="entry name" value="Aldose_epim_lacX"/>
    <property type="match status" value="1"/>
</dbReference>
<reference evidence="4 5" key="1">
    <citation type="submission" date="2016-10" db="EMBL/GenBank/DDBJ databases">
        <authorList>
            <person name="de Groot N.N."/>
        </authorList>
    </citation>
    <scope>NUCLEOTIDE SEQUENCE [LARGE SCALE GENOMIC DNA]</scope>
    <source>
        <strain evidence="4 5">DSM 6793</strain>
    </source>
</reference>
<evidence type="ECO:0000313" key="4">
    <source>
        <dbReference type="EMBL" id="SFC59246.1"/>
    </source>
</evidence>
<dbReference type="InterPro" id="IPR011013">
    <property type="entry name" value="Gal_mutarotase_sf_dom"/>
</dbReference>
<dbReference type="Proteomes" id="UP000199514">
    <property type="component" value="Unassembled WGS sequence"/>
</dbReference>
<dbReference type="RefSeq" id="WP_091512966.1">
    <property type="nucleotide sequence ID" value="NZ_FOLE01000007.1"/>
</dbReference>
<sequence>MNTTIKNNFLSVSVNNLGAELTSIRRVSDGREYLWQAGTQYWSRHAPVLFPIVGKLRNNEYRFQTHTYSLSQHGFARDMEFDLVGRETDRLLYKLTSDSVTMGIYPFEFEFYIGYQLIDNNLNVNYWVKNTGKDTMYFSVGGHPAFNINVEEGETIEDYYLYFSEPETQPLYSLENGLIGGIAEEKFLDNTQKLLLHCNIFDKDALIFKNLRSESVILFNKQNTYALGMYFKGFPNFGVWSKKDAPFVCLEPWLGIADNVNASGELTEKDGILSLAAGGDHASIYTISVLK</sequence>
<dbReference type="Gene3D" id="2.70.98.10">
    <property type="match status" value="1"/>
</dbReference>
<dbReference type="PANTHER" id="PTHR11122:SF13">
    <property type="entry name" value="GLUCOSE-6-PHOSPHATE 1-EPIMERASE"/>
    <property type="match status" value="1"/>
</dbReference>
<protein>
    <submittedName>
        <fullName evidence="4">Galactose mutarotase</fullName>
    </submittedName>
</protein>
<evidence type="ECO:0000256" key="2">
    <source>
        <dbReference type="ARBA" id="ARBA00011245"/>
    </source>
</evidence>
<dbReference type="EMBL" id="FOLE01000007">
    <property type="protein sequence ID" value="SFC59246.1"/>
    <property type="molecule type" value="Genomic_DNA"/>
</dbReference>
<gene>
    <name evidence="4" type="ORF">SAMN05421780_10725</name>
</gene>
<dbReference type="GO" id="GO:0005975">
    <property type="term" value="P:carbohydrate metabolic process"/>
    <property type="evidence" value="ECO:0007669"/>
    <property type="project" value="InterPro"/>
</dbReference>
<comment type="subunit">
    <text evidence="2">Monomer.</text>
</comment>
<dbReference type="AlphaFoldDB" id="A0A1I1KEJ6"/>
<dbReference type="OrthoDB" id="9795355at2"/>
<evidence type="ECO:0000256" key="1">
    <source>
        <dbReference type="ARBA" id="ARBA00001913"/>
    </source>
</evidence>
<dbReference type="InterPro" id="IPR008183">
    <property type="entry name" value="Aldose_1/G6P_1-epimerase"/>
</dbReference>
<proteinExistence type="predicted"/>
<dbReference type="STRING" id="927664.SAMN05421780_10725"/>
<evidence type="ECO:0000256" key="3">
    <source>
        <dbReference type="ARBA" id="ARBA00022837"/>
    </source>
</evidence>
<accession>A0A1I1KEJ6</accession>